<reference evidence="1" key="1">
    <citation type="submission" date="2017-09" db="EMBL/GenBank/DDBJ databases">
        <title>Polyketide synthases of a Diaporthe helianthi virulent isolate.</title>
        <authorList>
            <person name="Baroncelli R."/>
        </authorList>
    </citation>
    <scope>NUCLEOTIDE SEQUENCE [LARGE SCALE GENOMIC DNA]</scope>
    <source>
        <strain evidence="1">7/96</strain>
    </source>
</reference>
<dbReference type="OrthoDB" id="4585232at2759"/>
<proteinExistence type="predicted"/>
<dbReference type="InParanoid" id="A0A2P5HPR8"/>
<protein>
    <submittedName>
        <fullName evidence="1">Uncharacterized protein</fullName>
    </submittedName>
</protein>
<dbReference type="EMBL" id="MAVT02001046">
    <property type="protein sequence ID" value="POS72254.1"/>
    <property type="molecule type" value="Genomic_DNA"/>
</dbReference>
<sequence length="317" mass="36936">MTSDNRHRYYFIDATCDTNARNATQDNRLFEFFVQNAQHWARRAVERLRDDDDRDFARVFNVIFKTRKNDRTLLPRSRRWQSRLGYQNDRDRETTYEHVVNMLSDFGNNWRRTDSREEASLRFFSDNRRRWLNVSPDPESQQDRRYDPVNHVWFMGNVTALDHGQAVGSDGIPGSEQILHEVMHCLPYYLDDIALPFADGTSETSSWEAVMNCKKGDAHRNAESIALLGLWAALADTIPQGRTSGGFTLDRAWDVIPGAWEDAKNDFDDDELDVEERGVVSPWTQKWTLHLPYAGIRINRALRGDVRGYLDLTGMRR</sequence>
<comment type="caution">
    <text evidence="1">The sequence shown here is derived from an EMBL/GenBank/DDBJ whole genome shotgun (WGS) entry which is preliminary data.</text>
</comment>
<gene>
    <name evidence="1" type="ORF">DHEL01_v209355</name>
</gene>
<dbReference type="Proteomes" id="UP000094444">
    <property type="component" value="Unassembled WGS sequence"/>
</dbReference>
<dbReference type="AlphaFoldDB" id="A0A2P5HPR8"/>
<keyword evidence="2" id="KW-1185">Reference proteome</keyword>
<evidence type="ECO:0000313" key="1">
    <source>
        <dbReference type="EMBL" id="POS72254.1"/>
    </source>
</evidence>
<organism evidence="1 2">
    <name type="scientific">Diaporthe helianthi</name>
    <dbReference type="NCBI Taxonomy" id="158607"/>
    <lineage>
        <taxon>Eukaryota</taxon>
        <taxon>Fungi</taxon>
        <taxon>Dikarya</taxon>
        <taxon>Ascomycota</taxon>
        <taxon>Pezizomycotina</taxon>
        <taxon>Sordariomycetes</taxon>
        <taxon>Sordariomycetidae</taxon>
        <taxon>Diaporthales</taxon>
        <taxon>Diaporthaceae</taxon>
        <taxon>Diaporthe</taxon>
    </lineage>
</organism>
<evidence type="ECO:0000313" key="2">
    <source>
        <dbReference type="Proteomes" id="UP000094444"/>
    </source>
</evidence>
<name>A0A2P5HPR8_DIAHE</name>
<accession>A0A2P5HPR8</accession>